<organism evidence="6 7">
    <name type="scientific">Anaerocolumna sedimenticola</name>
    <dbReference type="NCBI Taxonomy" id="2696063"/>
    <lineage>
        <taxon>Bacteria</taxon>
        <taxon>Bacillati</taxon>
        <taxon>Bacillota</taxon>
        <taxon>Clostridia</taxon>
        <taxon>Lachnospirales</taxon>
        <taxon>Lachnospiraceae</taxon>
        <taxon>Anaerocolumna</taxon>
    </lineage>
</organism>
<dbReference type="PANTHER" id="PTHR30146">
    <property type="entry name" value="LACI-RELATED TRANSCRIPTIONAL REPRESSOR"/>
    <property type="match status" value="1"/>
</dbReference>
<dbReference type="InterPro" id="IPR046335">
    <property type="entry name" value="LacI/GalR-like_sensor"/>
</dbReference>
<dbReference type="InterPro" id="IPR028082">
    <property type="entry name" value="Peripla_BP_I"/>
</dbReference>
<dbReference type="InterPro" id="IPR010982">
    <property type="entry name" value="Lambda_DNA-bd_dom_sf"/>
</dbReference>
<dbReference type="GO" id="GO:0000976">
    <property type="term" value="F:transcription cis-regulatory region binding"/>
    <property type="evidence" value="ECO:0007669"/>
    <property type="project" value="TreeGrafter"/>
</dbReference>
<accession>A0A6P1TPI6</accession>
<keyword evidence="1" id="KW-0678">Repressor</keyword>
<evidence type="ECO:0000256" key="3">
    <source>
        <dbReference type="ARBA" id="ARBA00023125"/>
    </source>
</evidence>
<dbReference type="Gene3D" id="3.40.50.2300">
    <property type="match status" value="2"/>
</dbReference>
<protein>
    <submittedName>
        <fullName evidence="6">Substrate-binding domain-containing protein</fullName>
    </submittedName>
</protein>
<evidence type="ECO:0000259" key="5">
    <source>
        <dbReference type="SMART" id="SM00354"/>
    </source>
</evidence>
<evidence type="ECO:0000256" key="1">
    <source>
        <dbReference type="ARBA" id="ARBA00022491"/>
    </source>
</evidence>
<evidence type="ECO:0000256" key="4">
    <source>
        <dbReference type="ARBA" id="ARBA00023163"/>
    </source>
</evidence>
<feature type="domain" description="HTH lacI-type" evidence="5">
    <location>
        <begin position="3"/>
        <end position="67"/>
    </location>
</feature>
<dbReference type="RefSeq" id="WP_161838626.1">
    <property type="nucleotide sequence ID" value="NZ_CP048000.1"/>
</dbReference>
<keyword evidence="3" id="KW-0238">DNA-binding</keyword>
<sequence length="349" mass="39813">MKKITMQEIADALNISRVTVWKVFNSYPGVSDSLREQVLSKAQELGYFKMKPQLSHNIMDIKSDDNTPVKTEMTVSVVVSRPESSMFWMNIIHQIAKELVNSNINLMYTYLPSKTTDGYSLPSVLTNGTLQGIIVLNVYDHDLLNMLNELKIQKVFLDMVTSIPEDILSGDLFLFEGKSSVGKITEAIIKKGRTEIGFIGDIGYAKTNYDRYEGYLTAMNHYKIPIKKEYSLVHSIGIYTYAEEINEFLSNLKPMPKAFICASDYVAHFVIKYLSANNYRVPEDVAVSGYDGTTEYIDQADYLTTVQVQTRELGKRLVKQLLYRISNPEFPLEVTYIHNKIRYGESTNF</sequence>
<dbReference type="InterPro" id="IPR000843">
    <property type="entry name" value="HTH_LacI"/>
</dbReference>
<name>A0A6P1TPI6_9FIRM</name>
<keyword evidence="7" id="KW-1185">Reference proteome</keyword>
<dbReference type="SUPFAM" id="SSF53822">
    <property type="entry name" value="Periplasmic binding protein-like I"/>
    <property type="match status" value="1"/>
</dbReference>
<dbReference type="EMBL" id="CP048000">
    <property type="protein sequence ID" value="QHQ61801.1"/>
    <property type="molecule type" value="Genomic_DNA"/>
</dbReference>
<proteinExistence type="predicted"/>
<evidence type="ECO:0000313" key="6">
    <source>
        <dbReference type="EMBL" id="QHQ61801.1"/>
    </source>
</evidence>
<keyword evidence="4" id="KW-0804">Transcription</keyword>
<dbReference type="AlphaFoldDB" id="A0A6P1TPI6"/>
<dbReference type="Proteomes" id="UP000464314">
    <property type="component" value="Chromosome"/>
</dbReference>
<dbReference type="Gene3D" id="1.10.260.40">
    <property type="entry name" value="lambda repressor-like DNA-binding domains"/>
    <property type="match status" value="1"/>
</dbReference>
<keyword evidence="2" id="KW-0805">Transcription regulation</keyword>
<dbReference type="CDD" id="cd01392">
    <property type="entry name" value="HTH_LacI"/>
    <property type="match status" value="1"/>
</dbReference>
<evidence type="ECO:0000313" key="7">
    <source>
        <dbReference type="Proteomes" id="UP000464314"/>
    </source>
</evidence>
<gene>
    <name evidence="6" type="ORF">Ana3638_14290</name>
</gene>
<dbReference type="SUPFAM" id="SSF47413">
    <property type="entry name" value="lambda repressor-like DNA-binding domains"/>
    <property type="match status" value="1"/>
</dbReference>
<reference evidence="6 7" key="1">
    <citation type="submission" date="2020-01" db="EMBL/GenBank/DDBJ databases">
        <title>Genome analysis of Anaerocolumna sp. CBA3638.</title>
        <authorList>
            <person name="Kim J."/>
            <person name="Roh S.W."/>
        </authorList>
    </citation>
    <scope>NUCLEOTIDE SEQUENCE [LARGE SCALE GENOMIC DNA]</scope>
    <source>
        <strain evidence="6 7">CBA3638</strain>
    </source>
</reference>
<dbReference type="PANTHER" id="PTHR30146:SF148">
    <property type="entry name" value="HTH-TYPE TRANSCRIPTIONAL REPRESSOR PURR-RELATED"/>
    <property type="match status" value="1"/>
</dbReference>
<dbReference type="Pfam" id="PF13377">
    <property type="entry name" value="Peripla_BP_3"/>
    <property type="match status" value="1"/>
</dbReference>
<dbReference type="GO" id="GO:0003700">
    <property type="term" value="F:DNA-binding transcription factor activity"/>
    <property type="evidence" value="ECO:0007669"/>
    <property type="project" value="TreeGrafter"/>
</dbReference>
<evidence type="ECO:0000256" key="2">
    <source>
        <dbReference type="ARBA" id="ARBA00023015"/>
    </source>
</evidence>
<dbReference type="SMART" id="SM00354">
    <property type="entry name" value="HTH_LACI"/>
    <property type="match status" value="1"/>
</dbReference>
<dbReference type="KEGG" id="anr:Ana3638_14290"/>